<reference evidence="2 3" key="1">
    <citation type="submission" date="2017-07" db="EMBL/GenBank/DDBJ databases">
        <title>Leptospira spp. isolated from tropical soils.</title>
        <authorList>
            <person name="Thibeaux R."/>
            <person name="Iraola G."/>
            <person name="Ferres I."/>
            <person name="Bierque E."/>
            <person name="Girault D."/>
            <person name="Soupe-Gilbert M.-E."/>
            <person name="Picardeau M."/>
            <person name="Goarant C."/>
        </authorList>
    </citation>
    <scope>NUCLEOTIDE SEQUENCE [LARGE SCALE GENOMIC DNA]</scope>
    <source>
        <strain evidence="2 3">FH4-C-A1</strain>
    </source>
</reference>
<feature type="domain" description="Hint" evidence="1">
    <location>
        <begin position="15"/>
        <end position="110"/>
    </location>
</feature>
<dbReference type="InterPro" id="IPR006141">
    <property type="entry name" value="Intein_N"/>
</dbReference>
<dbReference type="NCBIfam" id="TIGR01445">
    <property type="entry name" value="intein_Nterm"/>
    <property type="match status" value="1"/>
</dbReference>
<keyword evidence="3" id="KW-1185">Reference proteome</keyword>
<organism evidence="2 3">
    <name type="scientific">Leptospira barantonii</name>
    <dbReference type="NCBI Taxonomy" id="2023184"/>
    <lineage>
        <taxon>Bacteria</taxon>
        <taxon>Pseudomonadati</taxon>
        <taxon>Spirochaetota</taxon>
        <taxon>Spirochaetia</taxon>
        <taxon>Leptospirales</taxon>
        <taxon>Leptospiraceae</taxon>
        <taxon>Leptospira</taxon>
    </lineage>
</organism>
<dbReference type="Pfam" id="PF07591">
    <property type="entry name" value="PT-HINT"/>
    <property type="match status" value="1"/>
</dbReference>
<evidence type="ECO:0000313" key="3">
    <source>
        <dbReference type="Proteomes" id="UP000231879"/>
    </source>
</evidence>
<dbReference type="InterPro" id="IPR030934">
    <property type="entry name" value="Intein_C"/>
</dbReference>
<name>A0ABX4NM03_9LEPT</name>
<dbReference type="PROSITE" id="PS50817">
    <property type="entry name" value="INTEIN_N_TER"/>
    <property type="match status" value="1"/>
</dbReference>
<evidence type="ECO:0000259" key="1">
    <source>
        <dbReference type="SMART" id="SM00306"/>
    </source>
</evidence>
<evidence type="ECO:0000313" key="2">
    <source>
        <dbReference type="EMBL" id="PJZ57697.1"/>
    </source>
</evidence>
<dbReference type="Proteomes" id="UP000231879">
    <property type="component" value="Unassembled WGS sequence"/>
</dbReference>
<dbReference type="CDD" id="cd00081">
    <property type="entry name" value="Hint"/>
    <property type="match status" value="1"/>
</dbReference>
<dbReference type="EMBL" id="NPDS01000003">
    <property type="protein sequence ID" value="PJZ57697.1"/>
    <property type="molecule type" value="Genomic_DNA"/>
</dbReference>
<dbReference type="PROSITE" id="PS50818">
    <property type="entry name" value="INTEIN_C_TER"/>
    <property type="match status" value="1"/>
</dbReference>
<gene>
    <name evidence="2" type="ORF">CH367_09740</name>
</gene>
<dbReference type="InterPro" id="IPR036844">
    <property type="entry name" value="Hint_dom_sf"/>
</dbReference>
<proteinExistence type="predicted"/>
<dbReference type="SUPFAM" id="SSF51294">
    <property type="entry name" value="Hedgehog/intein (Hint) domain"/>
    <property type="match status" value="1"/>
</dbReference>
<dbReference type="InterPro" id="IPR003587">
    <property type="entry name" value="Hint_dom_N"/>
</dbReference>
<dbReference type="SMART" id="SM00306">
    <property type="entry name" value="HintN"/>
    <property type="match status" value="1"/>
</dbReference>
<dbReference type="Gene3D" id="2.170.16.10">
    <property type="entry name" value="Hedgehog/Intein (Hint) domain"/>
    <property type="match status" value="1"/>
</dbReference>
<dbReference type="NCBIfam" id="TIGR01443">
    <property type="entry name" value="intein_Cterm"/>
    <property type="match status" value="1"/>
</dbReference>
<sequence>MEKDLKTGEMVFKQRTCFVAGTLVHTKDGLKKIEEIQVGDAVISWNEKTDELEFNRVVETYIRKTDRIYKLTYENGRVVETTSTHPFYIEDKGWVEAYKLLIGDKSVLSNGTTTSIASIQIISGQETVYNFQVENAHTYFVTEDGILVHNAGLGYKKTLWDGSSGEYTGKQLILGANKVLGFDVYGGKEYQERRRSDGSLEYVHITQVEGDDGKKYAHERSYRWDTSGNRYEDNYIWSGNGRNRKTDGEKTVGANGSVIYHSETKTNAKGEVIGNKLYGDNGLFTSGYISRSDYQTPDGNVRRSELYTATTTRQGATNNVSVSVTRNMHQNGIDGNFYMGAYDRTSNYNSTNDYETYRISTQEGASTQRLPNGYYPPAHINVVNDPVHNAASSYSTGMLDMPFHGERHLDRHDAIDASTNTKDIFSSRPGQIRFNDNGRNGLGVNFEGRESQLTLHTSGNASYIFPGQVVRGGEYLGRRGGMINYDDHLHQEYRGSNGQLLNTRQIMDTYNGGNCTSKPGYNYCNFVP</sequence>
<comment type="caution">
    <text evidence="2">The sequence shown here is derived from an EMBL/GenBank/DDBJ whole genome shotgun (WGS) entry which is preliminary data.</text>
</comment>
<accession>A0ABX4NM03</accession>
<protein>
    <recommendedName>
        <fullName evidence="1">Hint domain-containing protein</fullName>
    </recommendedName>
</protein>